<dbReference type="EMBL" id="SWJQ01001730">
    <property type="protein sequence ID" value="TRZ07554.1"/>
    <property type="molecule type" value="Genomic_DNA"/>
</dbReference>
<sequence length="86" mass="9328">MPIEAAWSSSGSQGSQLQPPPPPLAADGGKTKTGSPHRGEQWDLANLGLPSGLRYLLWLEVYPAMTASASEHSWSMRPEDSDILRR</sequence>
<comment type="caution">
    <text evidence="2">The sequence shown here is derived from an EMBL/GenBank/DDBJ whole genome shotgun (WGS) entry which is preliminary data.</text>
</comment>
<evidence type="ECO:0000313" key="3">
    <source>
        <dbReference type="Proteomes" id="UP000796761"/>
    </source>
</evidence>
<accession>A0A8K1FVU8</accession>
<feature type="region of interest" description="Disordered" evidence="1">
    <location>
        <begin position="1"/>
        <end position="43"/>
    </location>
</feature>
<organism evidence="2 3">
    <name type="scientific">Zosterops borbonicus</name>
    <dbReference type="NCBI Taxonomy" id="364589"/>
    <lineage>
        <taxon>Eukaryota</taxon>
        <taxon>Metazoa</taxon>
        <taxon>Chordata</taxon>
        <taxon>Craniata</taxon>
        <taxon>Vertebrata</taxon>
        <taxon>Euteleostomi</taxon>
        <taxon>Archelosauria</taxon>
        <taxon>Archosauria</taxon>
        <taxon>Dinosauria</taxon>
        <taxon>Saurischia</taxon>
        <taxon>Theropoda</taxon>
        <taxon>Coelurosauria</taxon>
        <taxon>Aves</taxon>
        <taxon>Neognathae</taxon>
        <taxon>Neoaves</taxon>
        <taxon>Telluraves</taxon>
        <taxon>Australaves</taxon>
        <taxon>Passeriformes</taxon>
        <taxon>Sylvioidea</taxon>
        <taxon>Zosteropidae</taxon>
        <taxon>Zosterops</taxon>
    </lineage>
</organism>
<evidence type="ECO:0000256" key="1">
    <source>
        <dbReference type="SAM" id="MobiDB-lite"/>
    </source>
</evidence>
<evidence type="ECO:0000313" key="2">
    <source>
        <dbReference type="EMBL" id="TRZ07554.1"/>
    </source>
</evidence>
<feature type="non-terminal residue" evidence="2">
    <location>
        <position position="1"/>
    </location>
</feature>
<name>A0A8K1FVU8_9PASS</name>
<feature type="compositionally biased region" description="Low complexity" evidence="1">
    <location>
        <begin position="8"/>
        <end position="17"/>
    </location>
</feature>
<dbReference type="Proteomes" id="UP000796761">
    <property type="component" value="Unassembled WGS sequence"/>
</dbReference>
<reference evidence="2" key="1">
    <citation type="submission" date="2019-04" db="EMBL/GenBank/DDBJ databases">
        <title>Genome assembly of Zosterops borbonicus 15179.</title>
        <authorList>
            <person name="Leroy T."/>
            <person name="Anselmetti Y."/>
            <person name="Tilak M.-K."/>
            <person name="Nabholz B."/>
        </authorList>
    </citation>
    <scope>NUCLEOTIDE SEQUENCE</scope>
    <source>
        <strain evidence="2">HGM_15179</strain>
        <tissue evidence="2">Muscle</tissue>
    </source>
</reference>
<protein>
    <submittedName>
        <fullName evidence="2">Uncharacterized protein</fullName>
    </submittedName>
</protein>
<proteinExistence type="predicted"/>
<dbReference type="AlphaFoldDB" id="A0A8K1FVU8"/>
<keyword evidence="3" id="KW-1185">Reference proteome</keyword>
<gene>
    <name evidence="2" type="ORF">HGM15179_019556</name>
</gene>